<comment type="subcellular location">
    <subcellularLocation>
        <location evidence="1">Nucleus</location>
    </subcellularLocation>
</comment>
<evidence type="ECO:0000256" key="3">
    <source>
        <dbReference type="ARBA" id="ARBA00022782"/>
    </source>
</evidence>
<feature type="compositionally biased region" description="Low complexity" evidence="6">
    <location>
        <begin position="61"/>
        <end position="74"/>
    </location>
</feature>
<dbReference type="SUPFAM" id="SSF47459">
    <property type="entry name" value="HLH, helix-loop-helix DNA-binding domain"/>
    <property type="match status" value="1"/>
</dbReference>
<feature type="compositionally biased region" description="Polar residues" evidence="6">
    <location>
        <begin position="45"/>
        <end position="60"/>
    </location>
</feature>
<keyword evidence="5" id="KW-0539">Nucleus</keyword>
<dbReference type="Proteomes" id="UP001217089">
    <property type="component" value="Unassembled WGS sequence"/>
</dbReference>
<keyword evidence="9" id="KW-1185">Reference proteome</keyword>
<evidence type="ECO:0000259" key="7">
    <source>
        <dbReference type="PROSITE" id="PS50888"/>
    </source>
</evidence>
<keyword evidence="2" id="KW-0217">Developmental protein</keyword>
<dbReference type="SMART" id="SM00353">
    <property type="entry name" value="HLH"/>
    <property type="match status" value="1"/>
</dbReference>
<evidence type="ECO:0000256" key="1">
    <source>
        <dbReference type="ARBA" id="ARBA00004123"/>
    </source>
</evidence>
<dbReference type="CDD" id="cd11430">
    <property type="entry name" value="bHLH_TS_ATOH1_like"/>
    <property type="match status" value="1"/>
</dbReference>
<feature type="compositionally biased region" description="Basic and acidic residues" evidence="6">
    <location>
        <begin position="93"/>
        <end position="105"/>
    </location>
</feature>
<gene>
    <name evidence="8" type="ORF">KUTeg_003878</name>
</gene>
<dbReference type="InterPro" id="IPR036638">
    <property type="entry name" value="HLH_DNA-bd_sf"/>
</dbReference>
<evidence type="ECO:0000313" key="8">
    <source>
        <dbReference type="EMBL" id="KAJ8318787.1"/>
    </source>
</evidence>
<evidence type="ECO:0000256" key="6">
    <source>
        <dbReference type="SAM" id="MobiDB-lite"/>
    </source>
</evidence>
<reference evidence="8 9" key="1">
    <citation type="submission" date="2022-12" db="EMBL/GenBank/DDBJ databases">
        <title>Chromosome-level genome of Tegillarca granosa.</title>
        <authorList>
            <person name="Kim J."/>
        </authorList>
    </citation>
    <scope>NUCLEOTIDE SEQUENCE [LARGE SCALE GENOMIC DNA]</scope>
    <source>
        <strain evidence="8">Teg-2019</strain>
        <tissue evidence="8">Adductor muscle</tissue>
    </source>
</reference>
<evidence type="ECO:0000313" key="9">
    <source>
        <dbReference type="Proteomes" id="UP001217089"/>
    </source>
</evidence>
<dbReference type="InterPro" id="IPR011598">
    <property type="entry name" value="bHLH_dom"/>
</dbReference>
<evidence type="ECO:0000256" key="4">
    <source>
        <dbReference type="ARBA" id="ARBA00022902"/>
    </source>
</evidence>
<evidence type="ECO:0000256" key="2">
    <source>
        <dbReference type="ARBA" id="ARBA00022473"/>
    </source>
</evidence>
<keyword evidence="4" id="KW-0524">Neurogenesis</keyword>
<accession>A0ABQ9FND4</accession>
<evidence type="ECO:0000256" key="5">
    <source>
        <dbReference type="ARBA" id="ARBA00023242"/>
    </source>
</evidence>
<dbReference type="PANTHER" id="PTHR19290">
    <property type="entry name" value="BASIC HELIX-LOOP-HELIX PROTEIN NEUROGENIN-RELATED"/>
    <property type="match status" value="1"/>
</dbReference>
<keyword evidence="3" id="KW-0221">Differentiation</keyword>
<name>A0ABQ9FND4_TEGGR</name>
<feature type="domain" description="BHLH" evidence="7">
    <location>
        <begin position="129"/>
        <end position="181"/>
    </location>
</feature>
<proteinExistence type="predicted"/>
<dbReference type="EMBL" id="JARBDR010000214">
    <property type="protein sequence ID" value="KAJ8318787.1"/>
    <property type="molecule type" value="Genomic_DNA"/>
</dbReference>
<feature type="region of interest" description="Disordered" evidence="6">
    <location>
        <begin position="45"/>
        <end position="141"/>
    </location>
</feature>
<protein>
    <recommendedName>
        <fullName evidence="7">BHLH domain-containing protein</fullName>
    </recommendedName>
</protein>
<dbReference type="InterPro" id="IPR050359">
    <property type="entry name" value="bHLH_transcription_factors"/>
</dbReference>
<comment type="caution">
    <text evidence="8">The sequence shown here is derived from an EMBL/GenBank/DDBJ whole genome shotgun (WGS) entry which is preliminary data.</text>
</comment>
<organism evidence="8 9">
    <name type="scientific">Tegillarca granosa</name>
    <name type="common">Malaysian cockle</name>
    <name type="synonym">Anadara granosa</name>
    <dbReference type="NCBI Taxonomy" id="220873"/>
    <lineage>
        <taxon>Eukaryota</taxon>
        <taxon>Metazoa</taxon>
        <taxon>Spiralia</taxon>
        <taxon>Lophotrochozoa</taxon>
        <taxon>Mollusca</taxon>
        <taxon>Bivalvia</taxon>
        <taxon>Autobranchia</taxon>
        <taxon>Pteriomorphia</taxon>
        <taxon>Arcoida</taxon>
        <taxon>Arcoidea</taxon>
        <taxon>Arcidae</taxon>
        <taxon>Tegillarca</taxon>
    </lineage>
</organism>
<sequence length="185" mass="20815">MFAPEMGSEFCIEDNSEQRFRRAFNFSIDTLLPLPSESIDFEDNVSSLGSPSTYLPSDSDFTPLTTPNTPFTPNSRGEPTHFIFPDTATDSSPENKNDDKSESKQKTHSCTSPTKRRNSRPPSKDVQKSRRKAANARERRRMETLNAAFDRLRAVIPSAGNDQKLSKYETLQMAQSYIGALQDLL</sequence>
<dbReference type="Gene3D" id="4.10.280.10">
    <property type="entry name" value="Helix-loop-helix DNA-binding domain"/>
    <property type="match status" value="1"/>
</dbReference>
<dbReference type="PANTHER" id="PTHR19290:SF162">
    <property type="entry name" value="TRANSCRIPTION FACTOR ATOH7"/>
    <property type="match status" value="1"/>
</dbReference>
<dbReference type="Pfam" id="PF00010">
    <property type="entry name" value="HLH"/>
    <property type="match status" value="1"/>
</dbReference>
<dbReference type="PROSITE" id="PS50888">
    <property type="entry name" value="BHLH"/>
    <property type="match status" value="1"/>
</dbReference>